<dbReference type="PANTHER" id="PTHR38489">
    <property type="entry name" value="HISTONE CHAPERONE DOMAIN-CONTAINING PROTEIN"/>
    <property type="match status" value="1"/>
</dbReference>
<dbReference type="OrthoDB" id="1112980at2759"/>
<dbReference type="KEGG" id="ztr:MYCGRDRAFT_108055"/>
<dbReference type="EMBL" id="CM001197">
    <property type="protein sequence ID" value="EGP90530.1"/>
    <property type="molecule type" value="Genomic_DNA"/>
</dbReference>
<dbReference type="Proteomes" id="UP000008062">
    <property type="component" value="Chromosome 2"/>
</dbReference>
<feature type="compositionally biased region" description="Polar residues" evidence="1">
    <location>
        <begin position="34"/>
        <end position="55"/>
    </location>
</feature>
<dbReference type="eggNOG" id="ENOG502SBR7">
    <property type="taxonomic scope" value="Eukaryota"/>
</dbReference>
<keyword evidence="3" id="KW-1185">Reference proteome</keyword>
<gene>
    <name evidence="2" type="ORF">MYCGRDRAFT_108055</name>
</gene>
<reference evidence="2 3" key="1">
    <citation type="journal article" date="2011" name="PLoS Genet.">
        <title>Finished genome of the fungal wheat pathogen Mycosphaerella graminicola reveals dispensome structure, chromosome plasticity, and stealth pathogenesis.</title>
        <authorList>
            <person name="Goodwin S.B."/>
            <person name="Ben M'barek S."/>
            <person name="Dhillon B."/>
            <person name="Wittenberg A.H.J."/>
            <person name="Crane C.F."/>
            <person name="Hane J.K."/>
            <person name="Foster A.J."/>
            <person name="Van der Lee T.A.J."/>
            <person name="Grimwood J."/>
            <person name="Aerts A."/>
            <person name="Antoniw J."/>
            <person name="Bailey A."/>
            <person name="Bluhm B."/>
            <person name="Bowler J."/>
            <person name="Bristow J."/>
            <person name="van der Burgt A."/>
            <person name="Canto-Canche B."/>
            <person name="Churchill A.C.L."/>
            <person name="Conde-Ferraez L."/>
            <person name="Cools H.J."/>
            <person name="Coutinho P.M."/>
            <person name="Csukai M."/>
            <person name="Dehal P."/>
            <person name="De Wit P."/>
            <person name="Donzelli B."/>
            <person name="van de Geest H.C."/>
            <person name="van Ham R.C.H.J."/>
            <person name="Hammond-Kosack K.E."/>
            <person name="Henrissat B."/>
            <person name="Kilian A."/>
            <person name="Kobayashi A.K."/>
            <person name="Koopmann E."/>
            <person name="Kourmpetis Y."/>
            <person name="Kuzniar A."/>
            <person name="Lindquist E."/>
            <person name="Lombard V."/>
            <person name="Maliepaard C."/>
            <person name="Martins N."/>
            <person name="Mehrabi R."/>
            <person name="Nap J.P.H."/>
            <person name="Ponomarenko A."/>
            <person name="Rudd J.J."/>
            <person name="Salamov A."/>
            <person name="Schmutz J."/>
            <person name="Schouten H.J."/>
            <person name="Shapiro H."/>
            <person name="Stergiopoulos I."/>
            <person name="Torriani S.F.F."/>
            <person name="Tu H."/>
            <person name="de Vries R.P."/>
            <person name="Waalwijk C."/>
            <person name="Ware S.B."/>
            <person name="Wiebenga A."/>
            <person name="Zwiers L.-H."/>
            <person name="Oliver R.P."/>
            <person name="Grigoriev I.V."/>
            <person name="Kema G.H.J."/>
        </authorList>
    </citation>
    <scope>NUCLEOTIDE SEQUENCE [LARGE SCALE GENOMIC DNA]</scope>
    <source>
        <strain evidence="3">CBS 115943 / IPO323</strain>
    </source>
</reference>
<feature type="region of interest" description="Disordered" evidence="1">
    <location>
        <begin position="1"/>
        <end position="119"/>
    </location>
</feature>
<protein>
    <submittedName>
        <fullName evidence="2">Uncharacterized protein</fullName>
    </submittedName>
</protein>
<dbReference type="OMA" id="QKPRIHR"/>
<dbReference type="HOGENOM" id="CLU_894898_0_0_1"/>
<name>F9X2W4_ZYMTI</name>
<feature type="compositionally biased region" description="Acidic residues" evidence="1">
    <location>
        <begin position="93"/>
        <end position="106"/>
    </location>
</feature>
<dbReference type="GO" id="GO:0000492">
    <property type="term" value="P:box C/D snoRNP assembly"/>
    <property type="evidence" value="ECO:0007669"/>
    <property type="project" value="InterPro"/>
</dbReference>
<dbReference type="InterPro" id="IPR027921">
    <property type="entry name" value="NOPCHAP1"/>
</dbReference>
<feature type="compositionally biased region" description="Basic and acidic residues" evidence="1">
    <location>
        <begin position="192"/>
        <end position="203"/>
    </location>
</feature>
<dbReference type="PANTHER" id="PTHR38489:SF1">
    <property type="entry name" value="HISTONE CHAPERONE DOMAIN-CONTAINING PROTEIN"/>
    <property type="match status" value="1"/>
</dbReference>
<feature type="compositionally biased region" description="Polar residues" evidence="1">
    <location>
        <begin position="63"/>
        <end position="74"/>
    </location>
</feature>
<dbReference type="AlphaFoldDB" id="F9X2W4"/>
<feature type="compositionally biased region" description="Low complexity" evidence="1">
    <location>
        <begin position="79"/>
        <end position="92"/>
    </location>
</feature>
<accession>F9X2W4</accession>
<dbReference type="InParanoid" id="F9X2W4"/>
<sequence length="311" mass="34346">MVTKRSIDALEEISTQRSSARDRKRSRISALDARSNSSVASSEPLSEPSAMQSTPPLDRHLEQSSASSVPSQGQDESEPSASSTSSPSASESSSEDGEDDSMEEEVVTVGGPKKPRINPKILSNAQDLQARLKSFLPQLQQANTELAAKGPGLSMEDVEDDEQHIEMNLGLGVLETKGAGAEPGDVVLPRKGQHEEDESKNANEEPADPIMLHLETLRQKMGRKSVEVILISECYRRFDLDLFTRIWVDGVRCAPWQEVAVDKSAKMLHDVARSCLLGQRQMEMQVRCRELIVTHGRLFGDPHYMRQNVDI</sequence>
<organism evidence="2 3">
    <name type="scientific">Zymoseptoria tritici (strain CBS 115943 / IPO323)</name>
    <name type="common">Speckled leaf blotch fungus</name>
    <name type="synonym">Septoria tritici</name>
    <dbReference type="NCBI Taxonomy" id="336722"/>
    <lineage>
        <taxon>Eukaryota</taxon>
        <taxon>Fungi</taxon>
        <taxon>Dikarya</taxon>
        <taxon>Ascomycota</taxon>
        <taxon>Pezizomycotina</taxon>
        <taxon>Dothideomycetes</taxon>
        <taxon>Dothideomycetidae</taxon>
        <taxon>Mycosphaerellales</taxon>
        <taxon>Mycosphaerellaceae</taxon>
        <taxon>Zymoseptoria</taxon>
    </lineage>
</organism>
<dbReference type="Pfam" id="PF15370">
    <property type="entry name" value="NOPCHAP1"/>
    <property type="match status" value="1"/>
</dbReference>
<feature type="region of interest" description="Disordered" evidence="1">
    <location>
        <begin position="178"/>
        <end position="205"/>
    </location>
</feature>
<dbReference type="GeneID" id="13403494"/>
<dbReference type="RefSeq" id="XP_003855554.1">
    <property type="nucleotide sequence ID" value="XM_003855506.1"/>
</dbReference>
<evidence type="ECO:0000313" key="3">
    <source>
        <dbReference type="Proteomes" id="UP000008062"/>
    </source>
</evidence>
<evidence type="ECO:0000313" key="2">
    <source>
        <dbReference type="EMBL" id="EGP90530.1"/>
    </source>
</evidence>
<proteinExistence type="predicted"/>
<evidence type="ECO:0000256" key="1">
    <source>
        <dbReference type="SAM" id="MobiDB-lite"/>
    </source>
</evidence>